<evidence type="ECO:0000256" key="3">
    <source>
        <dbReference type="ARBA" id="ARBA00022692"/>
    </source>
</evidence>
<feature type="transmembrane region" description="Helical" evidence="12">
    <location>
        <begin position="208"/>
        <end position="238"/>
    </location>
</feature>
<evidence type="ECO:0000256" key="11">
    <source>
        <dbReference type="ARBA" id="ARBA00048044"/>
    </source>
</evidence>
<feature type="transmembrane region" description="Helical" evidence="12">
    <location>
        <begin position="307"/>
        <end position="329"/>
    </location>
</feature>
<protein>
    <recommendedName>
        <fullName evidence="12">Heme A synthase</fullName>
        <shortName evidence="12">HAS</shortName>
        <ecNumber evidence="12">1.17.99.9</ecNumber>
    </recommendedName>
    <alternativeName>
        <fullName evidence="12">Cytochrome aa3-controlling protein</fullName>
    </alternativeName>
</protein>
<accession>A0A916U079</accession>
<dbReference type="GO" id="GO:0120547">
    <property type="term" value="F:heme A synthase activity"/>
    <property type="evidence" value="ECO:0007669"/>
    <property type="project" value="UniProtKB-EC"/>
</dbReference>
<feature type="transmembrane region" description="Helical" evidence="12">
    <location>
        <begin position="175"/>
        <end position="196"/>
    </location>
</feature>
<reference evidence="13" key="2">
    <citation type="submission" date="2020-09" db="EMBL/GenBank/DDBJ databases">
        <authorList>
            <person name="Sun Q."/>
            <person name="Zhou Y."/>
        </authorList>
    </citation>
    <scope>NUCLEOTIDE SEQUENCE</scope>
    <source>
        <strain evidence="13">CGMCC 1.12919</strain>
    </source>
</reference>
<dbReference type="HAMAP" id="MF_01665">
    <property type="entry name" value="HemeA_synth_type2"/>
    <property type="match status" value="1"/>
</dbReference>
<comment type="subunit">
    <text evidence="12">Interacts with CtaB.</text>
</comment>
<evidence type="ECO:0000256" key="1">
    <source>
        <dbReference type="ARBA" id="ARBA00001970"/>
    </source>
</evidence>
<feature type="transmembrane region" description="Helical" evidence="12">
    <location>
        <begin position="111"/>
        <end position="130"/>
    </location>
</feature>
<name>A0A916U079_9HYPH</name>
<comment type="function">
    <text evidence="12">Catalyzes the conversion of heme O to heme A by two successive hydroxylations of the methyl group at C8. The first hydroxylation forms heme I, the second hydroxylation results in an unstable dihydroxymethyl group, which spontaneously dehydrates, resulting in the formyl group of heme A.</text>
</comment>
<feature type="transmembrane region" description="Helical" evidence="12">
    <location>
        <begin position="335"/>
        <end position="353"/>
    </location>
</feature>
<comment type="similarity">
    <text evidence="12">Belongs to the COX15/CtaA family. Type 2 subfamily.</text>
</comment>
<feature type="transmembrane region" description="Helical" evidence="12">
    <location>
        <begin position="26"/>
        <end position="46"/>
    </location>
</feature>
<comment type="subcellular location">
    <subcellularLocation>
        <location evidence="12">Cell membrane</location>
        <topology evidence="12">Multi-pass membrane protein</topology>
    </subcellularLocation>
    <subcellularLocation>
        <location evidence="2">Membrane</location>
        <topology evidence="2">Multi-pass membrane protein</topology>
    </subcellularLocation>
</comment>
<keyword evidence="6 12" id="KW-0560">Oxidoreductase</keyword>
<keyword evidence="3 12" id="KW-0812">Transmembrane</keyword>
<keyword evidence="12" id="KW-1003">Cell membrane</keyword>
<dbReference type="Proteomes" id="UP000637002">
    <property type="component" value="Unassembled WGS sequence"/>
</dbReference>
<keyword evidence="9 12" id="KW-0472">Membrane</keyword>
<evidence type="ECO:0000256" key="4">
    <source>
        <dbReference type="ARBA" id="ARBA00022723"/>
    </source>
</evidence>
<dbReference type="EC" id="1.17.99.9" evidence="12"/>
<organism evidence="13 14">
    <name type="scientific">Chelatococcus reniformis</name>
    <dbReference type="NCBI Taxonomy" id="1494448"/>
    <lineage>
        <taxon>Bacteria</taxon>
        <taxon>Pseudomonadati</taxon>
        <taxon>Pseudomonadota</taxon>
        <taxon>Alphaproteobacteria</taxon>
        <taxon>Hyphomicrobiales</taxon>
        <taxon>Chelatococcaceae</taxon>
        <taxon>Chelatococcus</taxon>
    </lineage>
</organism>
<keyword evidence="14" id="KW-1185">Reference proteome</keyword>
<dbReference type="AlphaFoldDB" id="A0A916U079"/>
<feature type="transmembrane region" description="Helical" evidence="12">
    <location>
        <begin position="278"/>
        <end position="295"/>
    </location>
</feature>
<comment type="caution">
    <text evidence="13">The sequence shown here is derived from an EMBL/GenBank/DDBJ whole genome shotgun (WGS) entry which is preliminary data.</text>
</comment>
<feature type="transmembrane region" description="Helical" evidence="12">
    <location>
        <begin position="137"/>
        <end position="159"/>
    </location>
</feature>
<evidence type="ECO:0000256" key="5">
    <source>
        <dbReference type="ARBA" id="ARBA00022989"/>
    </source>
</evidence>
<keyword evidence="4 12" id="KW-0479">Metal-binding</keyword>
<feature type="binding site" description="axial binding residue" evidence="12">
    <location>
        <position position="276"/>
    </location>
    <ligand>
        <name>heme</name>
        <dbReference type="ChEBI" id="CHEBI:30413"/>
    </ligand>
    <ligandPart>
        <name>Fe</name>
        <dbReference type="ChEBI" id="CHEBI:18248"/>
    </ligandPart>
</feature>
<dbReference type="GO" id="GO:0046872">
    <property type="term" value="F:metal ion binding"/>
    <property type="evidence" value="ECO:0007669"/>
    <property type="project" value="UniProtKB-KW"/>
</dbReference>
<feature type="binding site" description="axial binding residue" evidence="12">
    <location>
        <position position="337"/>
    </location>
    <ligand>
        <name>heme</name>
        <dbReference type="ChEBI" id="CHEBI:30413"/>
    </ligand>
    <ligandPart>
        <name>Fe</name>
        <dbReference type="ChEBI" id="CHEBI:18248"/>
    </ligandPart>
</feature>
<proteinExistence type="inferred from homology"/>
<evidence type="ECO:0000313" key="13">
    <source>
        <dbReference type="EMBL" id="GGC55074.1"/>
    </source>
</evidence>
<keyword evidence="8 12" id="KW-0350">Heme biosynthesis</keyword>
<evidence type="ECO:0000256" key="7">
    <source>
        <dbReference type="ARBA" id="ARBA00023004"/>
    </source>
</evidence>
<reference evidence="13" key="1">
    <citation type="journal article" date="2014" name="Int. J. Syst. Evol. Microbiol.">
        <title>Complete genome sequence of Corynebacterium casei LMG S-19264T (=DSM 44701T), isolated from a smear-ripened cheese.</title>
        <authorList>
            <consortium name="US DOE Joint Genome Institute (JGI-PGF)"/>
            <person name="Walter F."/>
            <person name="Albersmeier A."/>
            <person name="Kalinowski J."/>
            <person name="Ruckert C."/>
        </authorList>
    </citation>
    <scope>NUCLEOTIDE SEQUENCE</scope>
    <source>
        <strain evidence="13">CGMCC 1.12919</strain>
    </source>
</reference>
<evidence type="ECO:0000313" key="14">
    <source>
        <dbReference type="Proteomes" id="UP000637002"/>
    </source>
</evidence>
<keyword evidence="7 12" id="KW-0408">Iron</keyword>
<dbReference type="PANTHER" id="PTHR23289">
    <property type="entry name" value="CYTOCHROME C OXIDASE ASSEMBLY PROTEIN COX15"/>
    <property type="match status" value="1"/>
</dbReference>
<evidence type="ECO:0000256" key="12">
    <source>
        <dbReference type="HAMAP-Rule" id="MF_01665"/>
    </source>
</evidence>
<dbReference type="Pfam" id="PF02628">
    <property type="entry name" value="COX15-CtaA"/>
    <property type="match status" value="1"/>
</dbReference>
<dbReference type="EMBL" id="BMGG01000002">
    <property type="protein sequence ID" value="GGC55074.1"/>
    <property type="molecule type" value="Genomic_DNA"/>
</dbReference>
<dbReference type="InterPro" id="IPR023754">
    <property type="entry name" value="HemeA_Synthase_type2"/>
</dbReference>
<dbReference type="GO" id="GO:0006784">
    <property type="term" value="P:heme A biosynthetic process"/>
    <property type="evidence" value="ECO:0007669"/>
    <property type="project" value="UniProtKB-UniRule"/>
</dbReference>
<sequence>MTISALSQPPAAPAAAAPAADRMAAVRAWLAVVALLVVAMVILGGATRLTGSGLSITEWKPVTGAIPPLSDAAWAEEYAKYRATPQYKLLNAGMALSEFKFIFLWEWTHRLLGRLIGLVYILPLVVFAVRGTVRGRLLWILAGIGMLGGLQGAIGWIMVHSGLQPGMTAVAPVKLMLHLLAACLVLAAVLAVWVGLRPRAEPAAPTRLRVTAWLLVGLSFIQIGLGALVAGLHAGLIYNTWPLMDGQLVPGPQVLWPLTPWWLNLFGTVATVQFDHRVGAYALLALALSHAVDAARHAGGRPAARRAAMLAVIVGLQAVLGILTLLLQVPLWAGLLHQLGAVAVLAVAVIHARRIGLAAAPLRASAALAR</sequence>
<dbReference type="InterPro" id="IPR003780">
    <property type="entry name" value="COX15/CtaA_fam"/>
</dbReference>
<keyword evidence="5 12" id="KW-1133">Transmembrane helix</keyword>
<comment type="cofactor">
    <cofactor evidence="1 12">
        <name>heme b</name>
        <dbReference type="ChEBI" id="CHEBI:60344"/>
    </cofactor>
</comment>
<evidence type="ECO:0000256" key="10">
    <source>
        <dbReference type="ARBA" id="ARBA00044501"/>
    </source>
</evidence>
<evidence type="ECO:0000256" key="2">
    <source>
        <dbReference type="ARBA" id="ARBA00004141"/>
    </source>
</evidence>
<dbReference type="GO" id="GO:0005886">
    <property type="term" value="C:plasma membrane"/>
    <property type="evidence" value="ECO:0007669"/>
    <property type="project" value="UniProtKB-SubCell"/>
</dbReference>
<comment type="pathway">
    <text evidence="10 12">Porphyrin-containing compound metabolism; heme A biosynthesis; heme A from heme O: step 1/1.</text>
</comment>
<gene>
    <name evidence="12 13" type="primary">ctaA</name>
    <name evidence="13" type="ORF">GCM10010994_12460</name>
</gene>
<dbReference type="PANTHER" id="PTHR23289:SF2">
    <property type="entry name" value="CYTOCHROME C OXIDASE ASSEMBLY PROTEIN COX15 HOMOLOG"/>
    <property type="match status" value="1"/>
</dbReference>
<evidence type="ECO:0000256" key="6">
    <source>
        <dbReference type="ARBA" id="ARBA00023002"/>
    </source>
</evidence>
<evidence type="ECO:0000256" key="8">
    <source>
        <dbReference type="ARBA" id="ARBA00023133"/>
    </source>
</evidence>
<comment type="catalytic activity">
    <reaction evidence="11">
        <text>Fe(II)-heme o + 2 A + H2O = Fe(II)-heme a + 2 AH2</text>
        <dbReference type="Rhea" id="RHEA:63388"/>
        <dbReference type="ChEBI" id="CHEBI:13193"/>
        <dbReference type="ChEBI" id="CHEBI:15377"/>
        <dbReference type="ChEBI" id="CHEBI:17499"/>
        <dbReference type="ChEBI" id="CHEBI:60530"/>
        <dbReference type="ChEBI" id="CHEBI:61715"/>
        <dbReference type="EC" id="1.17.99.9"/>
    </reaction>
    <physiologicalReaction direction="left-to-right" evidence="11">
        <dbReference type="Rhea" id="RHEA:63389"/>
    </physiologicalReaction>
</comment>
<dbReference type="RefSeq" id="WP_188608274.1">
    <property type="nucleotide sequence ID" value="NZ_BMGG01000002.1"/>
</dbReference>
<evidence type="ECO:0000256" key="9">
    <source>
        <dbReference type="ARBA" id="ARBA00023136"/>
    </source>
</evidence>